<evidence type="ECO:0000313" key="2">
    <source>
        <dbReference type="EMBL" id="MBB5015144.1"/>
    </source>
</evidence>
<name>A0A7W7XZ58_9GAMM</name>
<keyword evidence="3" id="KW-1185">Reference proteome</keyword>
<feature type="chain" id="PRO_5031300260" description="Secreted protein" evidence="1">
    <location>
        <begin position="20"/>
        <end position="163"/>
    </location>
</feature>
<dbReference type="EMBL" id="JACHHX010000005">
    <property type="protein sequence ID" value="MBB5015144.1"/>
    <property type="molecule type" value="Genomic_DNA"/>
</dbReference>
<dbReference type="Proteomes" id="UP000519004">
    <property type="component" value="Unassembled WGS sequence"/>
</dbReference>
<reference evidence="2 3" key="1">
    <citation type="submission" date="2020-08" db="EMBL/GenBank/DDBJ databases">
        <title>Genomic Encyclopedia of Type Strains, Phase IV (KMG-IV): sequencing the most valuable type-strain genomes for metagenomic binning, comparative biology and taxonomic classification.</title>
        <authorList>
            <person name="Goeker M."/>
        </authorList>
    </citation>
    <scope>NUCLEOTIDE SEQUENCE [LARGE SCALE GENOMIC DNA]</scope>
    <source>
        <strain evidence="2 3">DSM 25897</strain>
    </source>
</reference>
<comment type="caution">
    <text evidence="2">The sequence shown here is derived from an EMBL/GenBank/DDBJ whole genome shotgun (WGS) entry which is preliminary data.</text>
</comment>
<evidence type="ECO:0000313" key="3">
    <source>
        <dbReference type="Proteomes" id="UP000519004"/>
    </source>
</evidence>
<evidence type="ECO:0008006" key="4">
    <source>
        <dbReference type="Google" id="ProtNLM"/>
    </source>
</evidence>
<dbReference type="RefSeq" id="WP_183947713.1">
    <property type="nucleotide sequence ID" value="NZ_JACHHX010000005.1"/>
</dbReference>
<sequence length="163" mass="17816">MRRIALLAALLLPAAALPAQEFSSLEERMTGAEFKAAGLDKLSPEELAALNAWLRRELDAHGQRTAAQATQGLAPEVDRRGLIDSGASAGPIVSRILGEFRGWDGTNTVFELENGQVWQSTDPAARLAVRLHDPVVRISPGFMNAWFLSVDGYNARVRVKRIR</sequence>
<evidence type="ECO:0000256" key="1">
    <source>
        <dbReference type="SAM" id="SignalP"/>
    </source>
</evidence>
<dbReference type="AlphaFoldDB" id="A0A7W7XZ58"/>
<proteinExistence type="predicted"/>
<accession>A0A7W7XZ58</accession>
<gene>
    <name evidence="2" type="ORF">HNQ58_001025</name>
</gene>
<organism evidence="2 3">
    <name type="scientific">Rehaibacterium terrae</name>
    <dbReference type="NCBI Taxonomy" id="1341696"/>
    <lineage>
        <taxon>Bacteria</taxon>
        <taxon>Pseudomonadati</taxon>
        <taxon>Pseudomonadota</taxon>
        <taxon>Gammaproteobacteria</taxon>
        <taxon>Lysobacterales</taxon>
        <taxon>Lysobacteraceae</taxon>
        <taxon>Rehaibacterium</taxon>
    </lineage>
</organism>
<feature type="signal peptide" evidence="1">
    <location>
        <begin position="1"/>
        <end position="19"/>
    </location>
</feature>
<keyword evidence="1" id="KW-0732">Signal</keyword>
<protein>
    <recommendedName>
        <fullName evidence="4">Secreted protein</fullName>
    </recommendedName>
</protein>